<dbReference type="PANTHER" id="PTHR30143">
    <property type="entry name" value="ACID HYDRATASE"/>
    <property type="match status" value="1"/>
</dbReference>
<dbReference type="Gene3D" id="3.90.850.10">
    <property type="entry name" value="Fumarylacetoacetase-like, C-terminal domain"/>
    <property type="match status" value="1"/>
</dbReference>
<dbReference type="SUPFAM" id="SSF56529">
    <property type="entry name" value="FAH"/>
    <property type="match status" value="1"/>
</dbReference>
<dbReference type="PANTHER" id="PTHR30143:SF0">
    <property type="entry name" value="2-KETO-4-PENTENOATE HYDRATASE"/>
    <property type="match status" value="1"/>
</dbReference>
<organism evidence="3 4">
    <name type="scientific">Stieleria bergensis</name>
    <dbReference type="NCBI Taxonomy" id="2528025"/>
    <lineage>
        <taxon>Bacteria</taxon>
        <taxon>Pseudomonadati</taxon>
        <taxon>Planctomycetota</taxon>
        <taxon>Planctomycetia</taxon>
        <taxon>Pirellulales</taxon>
        <taxon>Pirellulaceae</taxon>
        <taxon>Stieleria</taxon>
    </lineage>
</organism>
<dbReference type="GO" id="GO:0008684">
    <property type="term" value="F:2-oxopent-4-enoate hydratase activity"/>
    <property type="evidence" value="ECO:0007669"/>
    <property type="project" value="UniProtKB-EC"/>
</dbReference>
<dbReference type="InterPro" id="IPR011234">
    <property type="entry name" value="Fumarylacetoacetase-like_C"/>
</dbReference>
<evidence type="ECO:0000313" key="4">
    <source>
        <dbReference type="Proteomes" id="UP000315003"/>
    </source>
</evidence>
<gene>
    <name evidence="3" type="primary">mhpD</name>
    <name evidence="3" type="ORF">SV7mr_22580</name>
</gene>
<dbReference type="GO" id="GO:0005737">
    <property type="term" value="C:cytoplasm"/>
    <property type="evidence" value="ECO:0007669"/>
    <property type="project" value="TreeGrafter"/>
</dbReference>
<dbReference type="InterPro" id="IPR036663">
    <property type="entry name" value="Fumarylacetoacetase_C_sf"/>
</dbReference>
<evidence type="ECO:0000256" key="1">
    <source>
        <dbReference type="ARBA" id="ARBA00023239"/>
    </source>
</evidence>
<dbReference type="EMBL" id="CP036272">
    <property type="protein sequence ID" value="QDT59749.1"/>
    <property type="molecule type" value="Genomic_DNA"/>
</dbReference>
<dbReference type="InterPro" id="IPR050772">
    <property type="entry name" value="Hydratase-Decarb/MhpD_sf"/>
</dbReference>
<dbReference type="EC" id="4.2.1.80" evidence="3"/>
<dbReference type="RefSeq" id="WP_145271828.1">
    <property type="nucleotide sequence ID" value="NZ_CP036272.1"/>
</dbReference>
<evidence type="ECO:0000313" key="3">
    <source>
        <dbReference type="EMBL" id="QDT59749.1"/>
    </source>
</evidence>
<sequence>MGDPNGQADLPISQWARRQLDDYDRRQPGTLFSEGVVLTVEQGYRLQDEVSKLRVQRGERVVGYKVGCTSKTIRSQLGIDQSINGRLYHNEQHEDGCALSRSSFAQLAIEGELAVRLSRAPTASDFAQPGFPDCIDRVFPVIELHHHVIRGAKPSAGELIASNAIHAGVVAGAGVSMAELPQNPASTMLDLAIRRDEQRLDGCSGTVLLETICSSLKWLTTALEARWQRLYPGQIVLTGSVPGLIAVSENCEILVETKRFGSVRAKFLT</sequence>
<keyword evidence="4" id="KW-1185">Reference proteome</keyword>
<accession>A0A517SUE0</accession>
<feature type="domain" description="Fumarylacetoacetase-like C-terminal" evidence="2">
    <location>
        <begin position="102"/>
        <end position="266"/>
    </location>
</feature>
<dbReference type="Pfam" id="PF01557">
    <property type="entry name" value="FAA_hydrolase"/>
    <property type="match status" value="1"/>
</dbReference>
<proteinExistence type="predicted"/>
<name>A0A517SUE0_9BACT</name>
<protein>
    <submittedName>
        <fullName evidence="3">2-keto-4-pentenoate hydratase</fullName>
        <ecNumber evidence="3">4.2.1.80</ecNumber>
    </submittedName>
</protein>
<evidence type="ECO:0000259" key="2">
    <source>
        <dbReference type="Pfam" id="PF01557"/>
    </source>
</evidence>
<dbReference type="OrthoDB" id="9792137at2"/>
<dbReference type="Proteomes" id="UP000315003">
    <property type="component" value="Chromosome"/>
</dbReference>
<keyword evidence="1 3" id="KW-0456">Lyase</keyword>
<dbReference type="AlphaFoldDB" id="A0A517SUE0"/>
<reference evidence="3 4" key="1">
    <citation type="submission" date="2019-02" db="EMBL/GenBank/DDBJ databases">
        <title>Deep-cultivation of Planctomycetes and their phenomic and genomic characterization uncovers novel biology.</title>
        <authorList>
            <person name="Wiegand S."/>
            <person name="Jogler M."/>
            <person name="Boedeker C."/>
            <person name="Pinto D."/>
            <person name="Vollmers J."/>
            <person name="Rivas-Marin E."/>
            <person name="Kohn T."/>
            <person name="Peeters S.H."/>
            <person name="Heuer A."/>
            <person name="Rast P."/>
            <person name="Oberbeckmann S."/>
            <person name="Bunk B."/>
            <person name="Jeske O."/>
            <person name="Meyerdierks A."/>
            <person name="Storesund J.E."/>
            <person name="Kallscheuer N."/>
            <person name="Luecker S."/>
            <person name="Lage O.M."/>
            <person name="Pohl T."/>
            <person name="Merkel B.J."/>
            <person name="Hornburger P."/>
            <person name="Mueller R.-W."/>
            <person name="Bruemmer F."/>
            <person name="Labrenz M."/>
            <person name="Spormann A.M."/>
            <person name="Op den Camp H."/>
            <person name="Overmann J."/>
            <person name="Amann R."/>
            <person name="Jetten M.S.M."/>
            <person name="Mascher T."/>
            <person name="Medema M.H."/>
            <person name="Devos D.P."/>
            <person name="Kaster A.-K."/>
            <person name="Ovreas L."/>
            <person name="Rohde M."/>
            <person name="Galperin M.Y."/>
            <person name="Jogler C."/>
        </authorList>
    </citation>
    <scope>NUCLEOTIDE SEQUENCE [LARGE SCALE GENOMIC DNA]</scope>
    <source>
        <strain evidence="3 4">SV_7m_r</strain>
    </source>
</reference>